<keyword evidence="1" id="KW-0812">Transmembrane</keyword>
<proteinExistence type="predicted"/>
<dbReference type="EMBL" id="KK852783">
    <property type="protein sequence ID" value="KDR16606.1"/>
    <property type="molecule type" value="Genomic_DNA"/>
</dbReference>
<keyword evidence="1" id="KW-1133">Transmembrane helix</keyword>
<gene>
    <name evidence="2" type="ORF">L798_08924</name>
</gene>
<evidence type="ECO:0000256" key="1">
    <source>
        <dbReference type="SAM" id="Phobius"/>
    </source>
</evidence>
<accession>A0A067RCV2</accession>
<feature type="transmembrane region" description="Helical" evidence="1">
    <location>
        <begin position="40"/>
        <end position="62"/>
    </location>
</feature>
<dbReference type="InParanoid" id="A0A067RCV2"/>
<keyword evidence="3" id="KW-1185">Reference proteome</keyword>
<protein>
    <submittedName>
        <fullName evidence="2">Uncharacterized protein</fullName>
    </submittedName>
</protein>
<evidence type="ECO:0000313" key="2">
    <source>
        <dbReference type="EMBL" id="KDR16606.1"/>
    </source>
</evidence>
<keyword evidence="1" id="KW-0472">Membrane</keyword>
<reference evidence="2 3" key="1">
    <citation type="journal article" date="2014" name="Nat. Commun.">
        <title>Molecular traces of alternative social organization in a termite genome.</title>
        <authorList>
            <person name="Terrapon N."/>
            <person name="Li C."/>
            <person name="Robertson H.M."/>
            <person name="Ji L."/>
            <person name="Meng X."/>
            <person name="Booth W."/>
            <person name="Chen Z."/>
            <person name="Childers C.P."/>
            <person name="Glastad K.M."/>
            <person name="Gokhale K."/>
            <person name="Gowin J."/>
            <person name="Gronenberg W."/>
            <person name="Hermansen R.A."/>
            <person name="Hu H."/>
            <person name="Hunt B.G."/>
            <person name="Huylmans A.K."/>
            <person name="Khalil S.M."/>
            <person name="Mitchell R.D."/>
            <person name="Munoz-Torres M.C."/>
            <person name="Mustard J.A."/>
            <person name="Pan H."/>
            <person name="Reese J.T."/>
            <person name="Scharf M.E."/>
            <person name="Sun F."/>
            <person name="Vogel H."/>
            <person name="Xiao J."/>
            <person name="Yang W."/>
            <person name="Yang Z."/>
            <person name="Yang Z."/>
            <person name="Zhou J."/>
            <person name="Zhu J."/>
            <person name="Brent C.S."/>
            <person name="Elsik C.G."/>
            <person name="Goodisman M.A."/>
            <person name="Liberles D.A."/>
            <person name="Roe R.M."/>
            <person name="Vargo E.L."/>
            <person name="Vilcinskas A."/>
            <person name="Wang J."/>
            <person name="Bornberg-Bauer E."/>
            <person name="Korb J."/>
            <person name="Zhang G."/>
            <person name="Liebig J."/>
        </authorList>
    </citation>
    <scope>NUCLEOTIDE SEQUENCE [LARGE SCALE GENOMIC DNA]</scope>
    <source>
        <tissue evidence="2">Whole organism</tissue>
    </source>
</reference>
<organism evidence="2 3">
    <name type="scientific">Zootermopsis nevadensis</name>
    <name type="common">Dampwood termite</name>
    <dbReference type="NCBI Taxonomy" id="136037"/>
    <lineage>
        <taxon>Eukaryota</taxon>
        <taxon>Metazoa</taxon>
        <taxon>Ecdysozoa</taxon>
        <taxon>Arthropoda</taxon>
        <taxon>Hexapoda</taxon>
        <taxon>Insecta</taxon>
        <taxon>Pterygota</taxon>
        <taxon>Neoptera</taxon>
        <taxon>Polyneoptera</taxon>
        <taxon>Dictyoptera</taxon>
        <taxon>Blattodea</taxon>
        <taxon>Blattoidea</taxon>
        <taxon>Termitoidae</taxon>
        <taxon>Termopsidae</taxon>
        <taxon>Zootermopsis</taxon>
    </lineage>
</organism>
<evidence type="ECO:0000313" key="3">
    <source>
        <dbReference type="Proteomes" id="UP000027135"/>
    </source>
</evidence>
<dbReference type="Proteomes" id="UP000027135">
    <property type="component" value="Unassembled WGS sequence"/>
</dbReference>
<dbReference type="AlphaFoldDB" id="A0A067RCV2"/>
<sequence>MHTLSSRYSNPRSSLQYHPLFVTDLSSTTSFHAACNDSLYFVRFIAMLVLPCYSNISIIKLFGINRTTLLM</sequence>
<name>A0A067RCV2_ZOONE</name>